<dbReference type="Proteomes" id="UP000789595">
    <property type="component" value="Unassembled WGS sequence"/>
</dbReference>
<dbReference type="EMBL" id="CAKKNE010000003">
    <property type="protein sequence ID" value="CAH0371290.1"/>
    <property type="molecule type" value="Genomic_DNA"/>
</dbReference>
<keyword evidence="1" id="KW-1133">Transmembrane helix</keyword>
<keyword evidence="1" id="KW-0812">Transmembrane</keyword>
<proteinExistence type="predicted"/>
<reference evidence="2" key="1">
    <citation type="submission" date="2021-11" db="EMBL/GenBank/DDBJ databases">
        <authorList>
            <consortium name="Genoscope - CEA"/>
            <person name="William W."/>
        </authorList>
    </citation>
    <scope>NUCLEOTIDE SEQUENCE</scope>
</reference>
<evidence type="ECO:0000313" key="2">
    <source>
        <dbReference type="EMBL" id="CAH0371290.1"/>
    </source>
</evidence>
<organism evidence="2 3">
    <name type="scientific">Pelagomonas calceolata</name>
    <dbReference type="NCBI Taxonomy" id="35677"/>
    <lineage>
        <taxon>Eukaryota</taxon>
        <taxon>Sar</taxon>
        <taxon>Stramenopiles</taxon>
        <taxon>Ochrophyta</taxon>
        <taxon>Pelagophyceae</taxon>
        <taxon>Pelagomonadales</taxon>
        <taxon>Pelagomonadaceae</taxon>
        <taxon>Pelagomonas</taxon>
    </lineage>
</organism>
<evidence type="ECO:0000313" key="3">
    <source>
        <dbReference type="Proteomes" id="UP000789595"/>
    </source>
</evidence>
<name>A0A8J2WYN0_9STRA</name>
<protein>
    <submittedName>
        <fullName evidence="2">Uncharacterized protein</fullName>
    </submittedName>
</protein>
<gene>
    <name evidence="2" type="ORF">PECAL_3P12230</name>
</gene>
<evidence type="ECO:0000256" key="1">
    <source>
        <dbReference type="SAM" id="Phobius"/>
    </source>
</evidence>
<keyword evidence="3" id="KW-1185">Reference proteome</keyword>
<accession>A0A8J2WYN0</accession>
<keyword evidence="1" id="KW-0472">Membrane</keyword>
<feature type="transmembrane region" description="Helical" evidence="1">
    <location>
        <begin position="23"/>
        <end position="45"/>
    </location>
</feature>
<sequence>MYGSIESDATEAAPTSRRRARGLLAVVVAAAALAGAAAAVTFLGLRASSAELIQEEAGGRLDDAAGGQKDDCKLATVAAESAINGRFVWAGNSGQYFAFGRTIASGTEFAVYNTTTVEPIEDWEILDGESALYGFRGDQLVRVGRRQPGSRNSQVQLVNIATEEDCTHMPTTAPTVSPAPTLAPTLAPTPYESDAAPARAVLLPVVAALAAAVM</sequence>
<dbReference type="AlphaFoldDB" id="A0A8J2WYN0"/>
<comment type="caution">
    <text evidence="2">The sequence shown here is derived from an EMBL/GenBank/DDBJ whole genome shotgun (WGS) entry which is preliminary data.</text>
</comment>